<keyword evidence="2 10" id="KW-0812">Transmembrane</keyword>
<dbReference type="InterPro" id="IPR003961">
    <property type="entry name" value="FN3_dom"/>
</dbReference>
<feature type="domain" description="Fibronectin type-III" evidence="11">
    <location>
        <begin position="216"/>
        <end position="319"/>
    </location>
</feature>
<keyword evidence="6" id="KW-1015">Disulfide bond</keyword>
<evidence type="ECO:0000259" key="11">
    <source>
        <dbReference type="PROSITE" id="PS50853"/>
    </source>
</evidence>
<dbReference type="PROSITE" id="PS50853">
    <property type="entry name" value="FN3"/>
    <property type="match status" value="1"/>
</dbReference>
<evidence type="ECO:0000256" key="9">
    <source>
        <dbReference type="SAM" id="MobiDB-lite"/>
    </source>
</evidence>
<reference evidence="12 13" key="1">
    <citation type="submission" date="2021-07" db="EMBL/GenBank/DDBJ databases">
        <authorList>
            <person name="Palmer J.M."/>
        </authorList>
    </citation>
    <scope>NUCLEOTIDE SEQUENCE [LARGE SCALE GENOMIC DNA]</scope>
    <source>
        <strain evidence="12 13">AT_MEX2019</strain>
        <tissue evidence="12">Muscle</tissue>
    </source>
</reference>
<keyword evidence="8" id="KW-0325">Glycoprotein</keyword>
<keyword evidence="5 10" id="KW-0472">Membrane</keyword>
<dbReference type="PANTHER" id="PTHR23037:SF35">
    <property type="entry name" value="FIBRONECTIN TYPE-III DOMAIN-CONTAINING PROTEIN"/>
    <property type="match status" value="1"/>
</dbReference>
<evidence type="ECO:0000256" key="10">
    <source>
        <dbReference type="SAM" id="Phobius"/>
    </source>
</evidence>
<dbReference type="EMBL" id="JAHUTI010039346">
    <property type="protein sequence ID" value="MED6244019.1"/>
    <property type="molecule type" value="Genomic_DNA"/>
</dbReference>
<evidence type="ECO:0000313" key="12">
    <source>
        <dbReference type="EMBL" id="MED6244019.1"/>
    </source>
</evidence>
<evidence type="ECO:0000256" key="2">
    <source>
        <dbReference type="ARBA" id="ARBA00022692"/>
    </source>
</evidence>
<proteinExistence type="predicted"/>
<name>A0ABU7B2E0_9TELE</name>
<evidence type="ECO:0000256" key="8">
    <source>
        <dbReference type="ARBA" id="ARBA00023180"/>
    </source>
</evidence>
<dbReference type="Gene3D" id="2.60.40.10">
    <property type="entry name" value="Immunoglobulins"/>
    <property type="match status" value="2"/>
</dbReference>
<feature type="region of interest" description="Disordered" evidence="9">
    <location>
        <begin position="548"/>
        <end position="592"/>
    </location>
</feature>
<keyword evidence="13" id="KW-1185">Reference proteome</keyword>
<dbReference type="InterPro" id="IPR015152">
    <property type="entry name" value="Growth/epo_recpt_lig-bind"/>
</dbReference>
<sequence>MTRDQVEAKLLTAGGGGSESLLAFRWQQLNEQHRPLQEQRLYTDGLPRPLRTVERAAGCTEPEKEALKAFCRSFRLADGGRMLWLLFCLLPLGGSSSIIAHKARHNHDAAANVTGRPQIYYCRSPNMEDFTCWWHPLDNLTAGEEVTYVFTYSKDKEPKHECPDYKSAGPNSCHFDKRHTSIWMLYCMNVTAVTAQRNYSSQTLCLDVADIVEMEAPINLTFSLTDAGGDEVGHSALLSWTYPVPEDVLYGWITLVYELQYRRINEADNWKVKHPLHERHVELLGLRAGDYMVRVRCRSHNYGLWSKWSSTLLMSIPNSPPTGKVLVLVLVLMVGVSVVALLVIAFGVIPQSRRIKDYFLPHIPKPRIIGIDPLLLKKGNFEEINRHFSNFHGYRPPSYSVEVWDQVSADGIYLSTPKDCSILANVLDRHKGTPITIQNQFPIQNPSSYVRSVPSYCTSPPEAFSSLQDTPTPWQRPEMVSVSETDYSMMEHPGLPNTTVSAPNPANQQVQDFYTCVQLMRDSGEVHLVPCLPSAYFQEFFQGVDAAKKEEEEEKKRRRLTEYQARKTMMKDENERSEAADPLLPIGAQDTS</sequence>
<dbReference type="Proteomes" id="UP001345963">
    <property type="component" value="Unassembled WGS sequence"/>
</dbReference>
<keyword evidence="7" id="KW-0675">Receptor</keyword>
<keyword evidence="4 10" id="KW-1133">Transmembrane helix</keyword>
<evidence type="ECO:0000256" key="7">
    <source>
        <dbReference type="ARBA" id="ARBA00023170"/>
    </source>
</evidence>
<protein>
    <recommendedName>
        <fullName evidence="11">Fibronectin type-III domain-containing protein</fullName>
    </recommendedName>
</protein>
<dbReference type="InterPro" id="IPR036116">
    <property type="entry name" value="FN3_sf"/>
</dbReference>
<dbReference type="SUPFAM" id="SSF49265">
    <property type="entry name" value="Fibronectin type III"/>
    <property type="match status" value="2"/>
</dbReference>
<evidence type="ECO:0000256" key="1">
    <source>
        <dbReference type="ARBA" id="ARBA00004479"/>
    </source>
</evidence>
<dbReference type="PANTHER" id="PTHR23037">
    <property type="entry name" value="CYTOKINE RECEPTOR"/>
    <property type="match status" value="1"/>
</dbReference>
<keyword evidence="3" id="KW-0732">Signal</keyword>
<organism evidence="12 13">
    <name type="scientific">Ataeniobius toweri</name>
    <dbReference type="NCBI Taxonomy" id="208326"/>
    <lineage>
        <taxon>Eukaryota</taxon>
        <taxon>Metazoa</taxon>
        <taxon>Chordata</taxon>
        <taxon>Craniata</taxon>
        <taxon>Vertebrata</taxon>
        <taxon>Euteleostomi</taxon>
        <taxon>Actinopterygii</taxon>
        <taxon>Neopterygii</taxon>
        <taxon>Teleostei</taxon>
        <taxon>Neoteleostei</taxon>
        <taxon>Acanthomorphata</taxon>
        <taxon>Ovalentaria</taxon>
        <taxon>Atherinomorphae</taxon>
        <taxon>Cyprinodontiformes</taxon>
        <taxon>Goodeidae</taxon>
        <taxon>Ataeniobius</taxon>
    </lineage>
</organism>
<gene>
    <name evidence="12" type="ORF">ATANTOWER_029198</name>
</gene>
<dbReference type="InterPro" id="IPR013783">
    <property type="entry name" value="Ig-like_fold"/>
</dbReference>
<evidence type="ECO:0000256" key="5">
    <source>
        <dbReference type="ARBA" id="ARBA00023136"/>
    </source>
</evidence>
<evidence type="ECO:0000313" key="13">
    <source>
        <dbReference type="Proteomes" id="UP001345963"/>
    </source>
</evidence>
<accession>A0ABU7B2E0</accession>
<dbReference type="Pfam" id="PF09067">
    <property type="entry name" value="EpoR_lig-bind"/>
    <property type="match status" value="1"/>
</dbReference>
<comment type="subcellular location">
    <subcellularLocation>
        <location evidence="1">Membrane</location>
        <topology evidence="1">Single-pass type I membrane protein</topology>
    </subcellularLocation>
</comment>
<comment type="caution">
    <text evidence="12">The sequence shown here is derived from an EMBL/GenBank/DDBJ whole genome shotgun (WGS) entry which is preliminary data.</text>
</comment>
<evidence type="ECO:0000256" key="6">
    <source>
        <dbReference type="ARBA" id="ARBA00023157"/>
    </source>
</evidence>
<evidence type="ECO:0000256" key="4">
    <source>
        <dbReference type="ARBA" id="ARBA00022989"/>
    </source>
</evidence>
<feature type="compositionally biased region" description="Basic and acidic residues" evidence="9">
    <location>
        <begin position="560"/>
        <end position="579"/>
    </location>
</feature>
<feature type="transmembrane region" description="Helical" evidence="10">
    <location>
        <begin position="325"/>
        <end position="349"/>
    </location>
</feature>
<evidence type="ECO:0000256" key="3">
    <source>
        <dbReference type="ARBA" id="ARBA00022729"/>
    </source>
</evidence>